<dbReference type="EMBL" id="AGCJ01000023">
    <property type="protein sequence ID" value="EHM42229.1"/>
    <property type="molecule type" value="Genomic_DNA"/>
</dbReference>
<proteinExistence type="inferred from homology"/>
<protein>
    <recommendedName>
        <fullName evidence="6">33 kDa chaperonin</fullName>
    </recommendedName>
    <alternativeName>
        <fullName evidence="6">Heat shock protein 33 homolog</fullName>
        <shortName evidence="6">HSP33</shortName>
    </alternativeName>
</protein>
<dbReference type="GO" id="GO:0044183">
    <property type="term" value="F:protein folding chaperone"/>
    <property type="evidence" value="ECO:0007669"/>
    <property type="project" value="TreeGrafter"/>
</dbReference>
<reference evidence="7 8" key="1">
    <citation type="submission" date="2011-08" db="EMBL/GenBank/DDBJ databases">
        <authorList>
            <person name="Weinstock G."/>
            <person name="Sodergren E."/>
            <person name="Clifton S."/>
            <person name="Fulton L."/>
            <person name="Fulton B."/>
            <person name="Courtney L."/>
            <person name="Fronick C."/>
            <person name="Harrison M."/>
            <person name="Strong C."/>
            <person name="Farmer C."/>
            <person name="Delahaunty K."/>
            <person name="Markovic C."/>
            <person name="Hall O."/>
            <person name="Minx P."/>
            <person name="Tomlinson C."/>
            <person name="Mitreva M."/>
            <person name="Hou S."/>
            <person name="Chen J."/>
            <person name="Wollam A."/>
            <person name="Pepin K.H."/>
            <person name="Johnson M."/>
            <person name="Bhonagiri V."/>
            <person name="Zhang X."/>
            <person name="Suruliraj S."/>
            <person name="Warren W."/>
            <person name="Chinwalla A."/>
            <person name="Mardis E.R."/>
            <person name="Wilson R.K."/>
        </authorList>
    </citation>
    <scope>NUCLEOTIDE SEQUENCE [LARGE SCALE GENOMIC DNA]</scope>
    <source>
        <strain evidence="7 8">F0357</strain>
    </source>
</reference>
<dbReference type="STRING" id="861450.HMPREF0080_00774"/>
<dbReference type="OrthoDB" id="9776534at2"/>
<evidence type="ECO:0000256" key="5">
    <source>
        <dbReference type="ARBA" id="ARBA00023284"/>
    </source>
</evidence>
<organism evidence="7 8">
    <name type="scientific">Anaeroglobus geminatus F0357</name>
    <dbReference type="NCBI Taxonomy" id="861450"/>
    <lineage>
        <taxon>Bacteria</taxon>
        <taxon>Bacillati</taxon>
        <taxon>Bacillota</taxon>
        <taxon>Negativicutes</taxon>
        <taxon>Veillonellales</taxon>
        <taxon>Veillonellaceae</taxon>
        <taxon>Anaeroglobus</taxon>
    </lineage>
</organism>
<keyword evidence="1 6" id="KW-0963">Cytoplasm</keyword>
<dbReference type="PANTHER" id="PTHR30111">
    <property type="entry name" value="33 KDA CHAPERONIN"/>
    <property type="match status" value="1"/>
</dbReference>
<dbReference type="HAMAP" id="MF_00117">
    <property type="entry name" value="HslO"/>
    <property type="match status" value="1"/>
</dbReference>
<dbReference type="GO" id="GO:0042026">
    <property type="term" value="P:protein refolding"/>
    <property type="evidence" value="ECO:0007669"/>
    <property type="project" value="TreeGrafter"/>
</dbReference>
<evidence type="ECO:0000313" key="7">
    <source>
        <dbReference type="EMBL" id="EHM42229.1"/>
    </source>
</evidence>
<dbReference type="RefSeq" id="WP_006789761.1">
    <property type="nucleotide sequence ID" value="NZ_JH417574.1"/>
</dbReference>
<keyword evidence="2 6" id="KW-0862">Zinc</keyword>
<dbReference type="InterPro" id="IPR016153">
    <property type="entry name" value="Heat_shock_Hsp33_N"/>
</dbReference>
<name>G9YGK7_9FIRM</name>
<dbReference type="NCBIfam" id="NF001033">
    <property type="entry name" value="PRK00114.1"/>
    <property type="match status" value="1"/>
</dbReference>
<dbReference type="Pfam" id="PF01430">
    <property type="entry name" value="HSP33"/>
    <property type="match status" value="1"/>
</dbReference>
<dbReference type="InterPro" id="IPR000397">
    <property type="entry name" value="Heat_shock_Hsp33"/>
</dbReference>
<dbReference type="Proteomes" id="UP000005481">
    <property type="component" value="Unassembled WGS sequence"/>
</dbReference>
<comment type="similarity">
    <text evidence="6">Belongs to the HSP33 family.</text>
</comment>
<dbReference type="PATRIC" id="fig|861450.3.peg.739"/>
<dbReference type="CDD" id="cd00498">
    <property type="entry name" value="Hsp33"/>
    <property type="match status" value="1"/>
</dbReference>
<evidence type="ECO:0000256" key="4">
    <source>
        <dbReference type="ARBA" id="ARBA00023186"/>
    </source>
</evidence>
<sequence length="299" mass="32946">MEYRDSIVHYTSDENIRLAVAVTRDCVETARQRHTLAPVACAALGRTMTGALLLAGDYKNREGVTIRIDGKGPLGVIHVDAFNSNRVRGYVDHPVIDLPLASNGKLDVRTAVGTDGEVTVTRFTPEKTTYTSRSPVVSGEIAEDLAYYLYTSEQIPATISLGVLVDRDYSVAASGGFLVQALPGAADDDLAKIEENIKKIGPITAYLTKHTNGEGLAETVMAGFHCKEIFRRPLYWRCTCSLARIENVLLSLREEDKKDLLTDPQVEMTCHYCGTKYVISHDELEALFAAGKKTVRKRY</sequence>
<dbReference type="PANTHER" id="PTHR30111:SF1">
    <property type="entry name" value="33 KDA CHAPERONIN"/>
    <property type="match status" value="1"/>
</dbReference>
<evidence type="ECO:0000256" key="6">
    <source>
        <dbReference type="HAMAP-Rule" id="MF_00117"/>
    </source>
</evidence>
<comment type="function">
    <text evidence="6">Redox regulated molecular chaperone. Protects both thermally unfolding and oxidatively damaged proteins from irreversible aggregation. Plays an important role in the bacterial defense system toward oxidative stress.</text>
</comment>
<dbReference type="AlphaFoldDB" id="G9YGK7"/>
<gene>
    <name evidence="6" type="primary">hslO</name>
    <name evidence="7" type="ORF">HMPREF0080_00774</name>
</gene>
<comment type="subcellular location">
    <subcellularLocation>
        <location evidence="6">Cytoplasm</location>
    </subcellularLocation>
</comment>
<dbReference type="Gene3D" id="3.55.30.10">
    <property type="entry name" value="Hsp33 domain"/>
    <property type="match status" value="1"/>
</dbReference>
<evidence type="ECO:0000256" key="1">
    <source>
        <dbReference type="ARBA" id="ARBA00022490"/>
    </source>
</evidence>
<comment type="PTM">
    <text evidence="6">Under oxidizing conditions two disulfide bonds are formed involving the reactive cysteines. Under reducing conditions zinc is bound to the reactive cysteines and the protein is inactive.</text>
</comment>
<dbReference type="PIRSF" id="PIRSF005261">
    <property type="entry name" value="Heat_shock_Hsp33"/>
    <property type="match status" value="1"/>
</dbReference>
<evidence type="ECO:0000256" key="2">
    <source>
        <dbReference type="ARBA" id="ARBA00022833"/>
    </source>
</evidence>
<feature type="disulfide bond" description="Redox-active" evidence="6">
    <location>
        <begin position="238"/>
        <end position="240"/>
    </location>
</feature>
<keyword evidence="5 6" id="KW-0676">Redox-active center</keyword>
<dbReference type="Gene3D" id="3.90.1280.10">
    <property type="entry name" value="HSP33 redox switch-like"/>
    <property type="match status" value="1"/>
</dbReference>
<dbReference type="GO" id="GO:0005737">
    <property type="term" value="C:cytoplasm"/>
    <property type="evidence" value="ECO:0007669"/>
    <property type="project" value="UniProtKB-SubCell"/>
</dbReference>
<evidence type="ECO:0000256" key="3">
    <source>
        <dbReference type="ARBA" id="ARBA00023157"/>
    </source>
</evidence>
<feature type="disulfide bond" description="Redox-active" evidence="6">
    <location>
        <begin position="270"/>
        <end position="273"/>
    </location>
</feature>
<keyword evidence="3 6" id="KW-1015">Disulfide bond</keyword>
<comment type="caution">
    <text evidence="7">The sequence shown here is derived from an EMBL/GenBank/DDBJ whole genome shotgun (WGS) entry which is preliminary data.</text>
</comment>
<keyword evidence="8" id="KW-1185">Reference proteome</keyword>
<dbReference type="SUPFAM" id="SSF64397">
    <property type="entry name" value="Hsp33 domain"/>
    <property type="match status" value="1"/>
</dbReference>
<accession>G9YGK7</accession>
<keyword evidence="4 6" id="KW-0143">Chaperone</keyword>
<dbReference type="eggNOG" id="COG1281">
    <property type="taxonomic scope" value="Bacteria"/>
</dbReference>
<dbReference type="HOGENOM" id="CLU_054493_1_0_9"/>
<dbReference type="InterPro" id="IPR016154">
    <property type="entry name" value="Heat_shock_Hsp33_C"/>
</dbReference>
<dbReference type="SUPFAM" id="SSF118352">
    <property type="entry name" value="HSP33 redox switch-like"/>
    <property type="match status" value="1"/>
</dbReference>
<evidence type="ECO:0000313" key="8">
    <source>
        <dbReference type="Proteomes" id="UP000005481"/>
    </source>
</evidence>
<dbReference type="GO" id="GO:0051082">
    <property type="term" value="F:unfolded protein binding"/>
    <property type="evidence" value="ECO:0007669"/>
    <property type="project" value="UniProtKB-UniRule"/>
</dbReference>